<dbReference type="InterPro" id="IPR018800">
    <property type="entry name" value="PRCC"/>
</dbReference>
<gene>
    <name evidence="7" type="ORF">CVLEPA_LOCUS28142</name>
</gene>
<feature type="region of interest" description="Disordered" evidence="5">
    <location>
        <begin position="113"/>
        <end position="133"/>
    </location>
</feature>
<feature type="domain" description="AN1-type" evidence="6">
    <location>
        <begin position="4"/>
        <end position="52"/>
    </location>
</feature>
<feature type="compositionally biased region" description="Polar residues" evidence="5">
    <location>
        <begin position="455"/>
        <end position="467"/>
    </location>
</feature>
<feature type="region of interest" description="Disordered" evidence="5">
    <location>
        <begin position="330"/>
        <end position="359"/>
    </location>
</feature>
<keyword evidence="1" id="KW-0479">Metal-binding</keyword>
<evidence type="ECO:0000313" key="7">
    <source>
        <dbReference type="EMBL" id="CAK8694809.1"/>
    </source>
</evidence>
<reference evidence="7 8" key="1">
    <citation type="submission" date="2024-02" db="EMBL/GenBank/DDBJ databases">
        <authorList>
            <person name="Daric V."/>
            <person name="Darras S."/>
        </authorList>
    </citation>
    <scope>NUCLEOTIDE SEQUENCE [LARGE SCALE GENOMIC DNA]</scope>
</reference>
<name>A0ABP0GSV0_CLALP</name>
<keyword evidence="2 4" id="KW-0863">Zinc-finger</keyword>
<dbReference type="InterPro" id="IPR035896">
    <property type="entry name" value="AN1-like_Znf"/>
</dbReference>
<dbReference type="Gene3D" id="4.10.1110.10">
    <property type="entry name" value="AN1-like Zinc finger"/>
    <property type="match status" value="2"/>
</dbReference>
<keyword evidence="3" id="KW-0862">Zinc</keyword>
<feature type="compositionally biased region" description="Basic and acidic residues" evidence="5">
    <location>
        <begin position="339"/>
        <end position="353"/>
    </location>
</feature>
<keyword evidence="8" id="KW-1185">Reference proteome</keyword>
<evidence type="ECO:0000313" key="8">
    <source>
        <dbReference type="Proteomes" id="UP001642483"/>
    </source>
</evidence>
<protein>
    <recommendedName>
        <fullName evidence="6">AN1-type domain-containing protein</fullName>
    </recommendedName>
</protein>
<feature type="region of interest" description="Disordered" evidence="5">
    <location>
        <begin position="518"/>
        <end position="544"/>
    </location>
</feature>
<feature type="region of interest" description="Disordered" evidence="5">
    <location>
        <begin position="245"/>
        <end position="264"/>
    </location>
</feature>
<evidence type="ECO:0000256" key="1">
    <source>
        <dbReference type="ARBA" id="ARBA00022723"/>
    </source>
</evidence>
<accession>A0ABP0GSV0</accession>
<dbReference type="Proteomes" id="UP001642483">
    <property type="component" value="Unassembled WGS sequence"/>
</dbReference>
<evidence type="ECO:0000256" key="4">
    <source>
        <dbReference type="PROSITE-ProRule" id="PRU00449"/>
    </source>
</evidence>
<comment type="caution">
    <text evidence="7">The sequence shown here is derived from an EMBL/GenBank/DDBJ whole genome shotgun (WGS) entry which is preliminary data.</text>
</comment>
<dbReference type="SUPFAM" id="SSF118310">
    <property type="entry name" value="AN1-like Zinc finger"/>
    <property type="match status" value="2"/>
</dbReference>
<sequence length="580" mass="64540">MAELDIGKHCGAEYCNQLDFLPFTCNGCSEIFCLKHKDPWNHQCIIEKLEQKAKTTKKTNSTAVKYFCTFENCTLSELVPVLCSLCEKQQCLKHRNPEEHKCSKLPEIKKEPRSQLPAWKPKSPKKESKSLKSQKLAAKVALMKLKQSAKGDNSIPENERLYFSVTVNTTKDSSKSLFVSSHWTVGKVLDSFCNQLNLTNTNNTDCDTKIRLCSSATGHVIKPDKNMQDVENFIMSLLGLSAYDSSGSDEETESPASSKTASTKKTKVKIIVPLATAHSSDEEDEPPAKKPSVGSGLFSKLPAPRNTVGGGKQVNRTLIPHVFSKKSDVSQGQCSVVKSESRKHTPTKGKAEIDSSDEDSDQVNFFSFVDKNDSQHLSDESTSHLNSENSSIPAATIQNATFQPQTYNQLNIVANSAAYTSVVPSQIYLGTKSSNTAQPHQYYQTNVPPPPYESATHQNPSSISASVQEPGVDNSWQDDERFKRLQGKKGRKEKVEFIEINADSALDGNKELLLKQISEEKNLNRTSHSKRNKDMPSSTSRRKHQMSYLIHQAREREVELKNAWASGHAARMAARNRYGF</sequence>
<proteinExistence type="predicted"/>
<dbReference type="Pfam" id="PF25327">
    <property type="entry name" value="UBL_ZFAND1"/>
    <property type="match status" value="1"/>
</dbReference>
<dbReference type="PANTHER" id="PTHR13621:SF2">
    <property type="entry name" value="PROLINE-RICH PROTEIN PRCC"/>
    <property type="match status" value="1"/>
</dbReference>
<dbReference type="InterPro" id="IPR000058">
    <property type="entry name" value="Znf_AN1"/>
</dbReference>
<evidence type="ECO:0000259" key="6">
    <source>
        <dbReference type="PROSITE" id="PS51039"/>
    </source>
</evidence>
<dbReference type="InterPro" id="IPR057358">
    <property type="entry name" value="UBL_ZFAND1-like"/>
</dbReference>
<feature type="region of interest" description="Disordered" evidence="5">
    <location>
        <begin position="276"/>
        <end position="314"/>
    </location>
</feature>
<evidence type="ECO:0000256" key="3">
    <source>
        <dbReference type="ARBA" id="ARBA00022833"/>
    </source>
</evidence>
<dbReference type="SMART" id="SM00154">
    <property type="entry name" value="ZnF_AN1"/>
    <property type="match status" value="2"/>
</dbReference>
<dbReference type="PANTHER" id="PTHR13621">
    <property type="entry name" value="PROLINE-RICH PROTEIN PRCC"/>
    <property type="match status" value="1"/>
</dbReference>
<evidence type="ECO:0000256" key="2">
    <source>
        <dbReference type="ARBA" id="ARBA00022771"/>
    </source>
</evidence>
<feature type="region of interest" description="Disordered" evidence="5">
    <location>
        <begin position="439"/>
        <end position="478"/>
    </location>
</feature>
<evidence type="ECO:0000256" key="5">
    <source>
        <dbReference type="SAM" id="MobiDB-lite"/>
    </source>
</evidence>
<organism evidence="7 8">
    <name type="scientific">Clavelina lepadiformis</name>
    <name type="common">Light-bulb sea squirt</name>
    <name type="synonym">Ascidia lepadiformis</name>
    <dbReference type="NCBI Taxonomy" id="159417"/>
    <lineage>
        <taxon>Eukaryota</taxon>
        <taxon>Metazoa</taxon>
        <taxon>Chordata</taxon>
        <taxon>Tunicata</taxon>
        <taxon>Ascidiacea</taxon>
        <taxon>Aplousobranchia</taxon>
        <taxon>Clavelinidae</taxon>
        <taxon>Clavelina</taxon>
    </lineage>
</organism>
<dbReference type="Pfam" id="PF10253">
    <property type="entry name" value="PRCC"/>
    <property type="match status" value="1"/>
</dbReference>
<dbReference type="Pfam" id="PF01428">
    <property type="entry name" value="zf-AN1"/>
    <property type="match status" value="2"/>
</dbReference>
<dbReference type="PROSITE" id="PS51039">
    <property type="entry name" value="ZF_AN1"/>
    <property type="match status" value="1"/>
</dbReference>
<dbReference type="EMBL" id="CAWYQH010000141">
    <property type="protein sequence ID" value="CAK8694809.1"/>
    <property type="molecule type" value="Genomic_DNA"/>
</dbReference>